<dbReference type="PANTHER" id="PTHR36539">
    <property type="entry name" value="ETHANOLAMINE UTILIZATION PROTEIN EUTN"/>
    <property type="match status" value="1"/>
</dbReference>
<comment type="subcellular location">
    <subcellularLocation>
        <location evidence="1">Bacterial microcompartment</location>
    </subcellularLocation>
</comment>
<sequence>MLIGEVVGSVVATQKDPQLESHKLLVVQVRSHENQPRDQYVIAVDSVGAGPGDLVLYATGSSARQTNITKDKPCDAVVMAIVDSWDVSGKNVYEKWSGA</sequence>
<dbReference type="InterPro" id="IPR004992">
    <property type="entry name" value="EutN_CcmL"/>
</dbReference>
<keyword evidence="4" id="KW-1185">Reference proteome</keyword>
<keyword evidence="2" id="KW-1283">Bacterial microcompartment</keyword>
<dbReference type="Gene3D" id="2.40.50.220">
    <property type="entry name" value="EutN/Ccml"/>
    <property type="match status" value="1"/>
</dbReference>
<name>A0A518EQT0_9BACT</name>
<dbReference type="GO" id="GO:0031469">
    <property type="term" value="C:bacterial microcompartment"/>
    <property type="evidence" value="ECO:0007669"/>
    <property type="project" value="UniProtKB-SubCell"/>
</dbReference>
<dbReference type="SUPFAM" id="SSF159133">
    <property type="entry name" value="EutN/CcmL-like"/>
    <property type="match status" value="1"/>
</dbReference>
<proteinExistence type="predicted"/>
<dbReference type="EMBL" id="CP036434">
    <property type="protein sequence ID" value="QDV06444.1"/>
    <property type="molecule type" value="Genomic_DNA"/>
</dbReference>
<dbReference type="CDD" id="cd01614">
    <property type="entry name" value="EutN_CcmL"/>
    <property type="match status" value="1"/>
</dbReference>
<accession>A0A518EQT0</accession>
<dbReference type="AlphaFoldDB" id="A0A518EQT0"/>
<evidence type="ECO:0000313" key="3">
    <source>
        <dbReference type="EMBL" id="QDV06444.1"/>
    </source>
</evidence>
<dbReference type="OrthoDB" id="196195at2"/>
<dbReference type="Proteomes" id="UP000320390">
    <property type="component" value="Chromosome"/>
</dbReference>
<organism evidence="3 4">
    <name type="scientific">Saltatorellus ferox</name>
    <dbReference type="NCBI Taxonomy" id="2528018"/>
    <lineage>
        <taxon>Bacteria</taxon>
        <taxon>Pseudomonadati</taxon>
        <taxon>Planctomycetota</taxon>
        <taxon>Planctomycetia</taxon>
        <taxon>Planctomycetia incertae sedis</taxon>
        <taxon>Saltatorellus</taxon>
    </lineage>
</organism>
<gene>
    <name evidence="3" type="primary">ccmL_2</name>
    <name evidence="3" type="ORF">Poly30_19530</name>
</gene>
<dbReference type="Pfam" id="PF03319">
    <property type="entry name" value="EutN_CcmL"/>
    <property type="match status" value="1"/>
</dbReference>
<protein>
    <submittedName>
        <fullName evidence="3">Carbon dioxide concentrating mechanism protein CcmL</fullName>
    </submittedName>
</protein>
<dbReference type="PROSITE" id="PS51932">
    <property type="entry name" value="BMV"/>
    <property type="match status" value="1"/>
</dbReference>
<evidence type="ECO:0000313" key="4">
    <source>
        <dbReference type="Proteomes" id="UP000320390"/>
    </source>
</evidence>
<dbReference type="InterPro" id="IPR036677">
    <property type="entry name" value="EutN_CcmL_sf"/>
</dbReference>
<dbReference type="RefSeq" id="WP_145196630.1">
    <property type="nucleotide sequence ID" value="NZ_CP036434.1"/>
</dbReference>
<dbReference type="PANTHER" id="PTHR36539:SF1">
    <property type="entry name" value="BACTERIAL MICROCOMPARTMENT SHELL VERTEX PROTEIN EUTN"/>
    <property type="match status" value="1"/>
</dbReference>
<reference evidence="3 4" key="1">
    <citation type="submission" date="2019-02" db="EMBL/GenBank/DDBJ databases">
        <title>Deep-cultivation of Planctomycetes and their phenomic and genomic characterization uncovers novel biology.</title>
        <authorList>
            <person name="Wiegand S."/>
            <person name="Jogler M."/>
            <person name="Boedeker C."/>
            <person name="Pinto D."/>
            <person name="Vollmers J."/>
            <person name="Rivas-Marin E."/>
            <person name="Kohn T."/>
            <person name="Peeters S.H."/>
            <person name="Heuer A."/>
            <person name="Rast P."/>
            <person name="Oberbeckmann S."/>
            <person name="Bunk B."/>
            <person name="Jeske O."/>
            <person name="Meyerdierks A."/>
            <person name="Storesund J.E."/>
            <person name="Kallscheuer N."/>
            <person name="Luecker S."/>
            <person name="Lage O.M."/>
            <person name="Pohl T."/>
            <person name="Merkel B.J."/>
            <person name="Hornburger P."/>
            <person name="Mueller R.-W."/>
            <person name="Bruemmer F."/>
            <person name="Labrenz M."/>
            <person name="Spormann A.M."/>
            <person name="Op den Camp H."/>
            <person name="Overmann J."/>
            <person name="Amann R."/>
            <person name="Jetten M.S.M."/>
            <person name="Mascher T."/>
            <person name="Medema M.H."/>
            <person name="Devos D.P."/>
            <person name="Kaster A.-K."/>
            <person name="Ovreas L."/>
            <person name="Rohde M."/>
            <person name="Galperin M.Y."/>
            <person name="Jogler C."/>
        </authorList>
    </citation>
    <scope>NUCLEOTIDE SEQUENCE [LARGE SCALE GENOMIC DNA]</scope>
    <source>
        <strain evidence="3 4">Poly30</strain>
    </source>
</reference>
<evidence type="ECO:0000256" key="2">
    <source>
        <dbReference type="ARBA" id="ARBA00024446"/>
    </source>
</evidence>
<evidence type="ECO:0000256" key="1">
    <source>
        <dbReference type="ARBA" id="ARBA00024322"/>
    </source>
</evidence>